<dbReference type="RefSeq" id="WP_344134632.1">
    <property type="nucleotide sequence ID" value="NZ_BAAARA010000015.1"/>
</dbReference>
<evidence type="ECO:0000256" key="2">
    <source>
        <dbReference type="ARBA" id="ARBA00011006"/>
    </source>
</evidence>
<dbReference type="Proteomes" id="UP001501218">
    <property type="component" value="Unassembled WGS sequence"/>
</dbReference>
<organism evidence="8 9">
    <name type="scientific">Saccharopolyspora halophila</name>
    <dbReference type="NCBI Taxonomy" id="405551"/>
    <lineage>
        <taxon>Bacteria</taxon>
        <taxon>Bacillati</taxon>
        <taxon>Actinomycetota</taxon>
        <taxon>Actinomycetes</taxon>
        <taxon>Pseudonocardiales</taxon>
        <taxon>Pseudonocardiaceae</taxon>
        <taxon>Saccharopolyspora</taxon>
    </lineage>
</organism>
<sequence length="91" mass="9429">MGIIGWIVLGLIVGALAKLIMPGKDPGGIIVTMILGVVGAFLGGLIGQYVFNMGGLQNFWSWSTWGLALLGSLIVLGVYRVIVGRKAVSSG</sequence>
<evidence type="ECO:0000313" key="9">
    <source>
        <dbReference type="Proteomes" id="UP001501218"/>
    </source>
</evidence>
<dbReference type="PANTHER" id="PTHR33884:SF3">
    <property type="entry name" value="UPF0410 PROTEIN YMGE"/>
    <property type="match status" value="1"/>
</dbReference>
<evidence type="ECO:0000256" key="5">
    <source>
        <dbReference type="ARBA" id="ARBA00022989"/>
    </source>
</evidence>
<accession>A0ABP5TMV4</accession>
<keyword evidence="5 7" id="KW-1133">Transmembrane helix</keyword>
<comment type="similarity">
    <text evidence="2">Belongs to the UPF0410 family.</text>
</comment>
<dbReference type="PANTHER" id="PTHR33884">
    <property type="entry name" value="UPF0410 PROTEIN YMGE"/>
    <property type="match status" value="1"/>
</dbReference>
<evidence type="ECO:0000313" key="8">
    <source>
        <dbReference type="EMBL" id="GAA2356738.1"/>
    </source>
</evidence>
<dbReference type="EMBL" id="BAAARA010000015">
    <property type="protein sequence ID" value="GAA2356738.1"/>
    <property type="molecule type" value="Genomic_DNA"/>
</dbReference>
<comment type="caution">
    <text evidence="8">The sequence shown here is derived from an EMBL/GenBank/DDBJ whole genome shotgun (WGS) entry which is preliminary data.</text>
</comment>
<comment type="subcellular location">
    <subcellularLocation>
        <location evidence="1">Cell membrane</location>
        <topology evidence="1">Multi-pass membrane protein</topology>
    </subcellularLocation>
</comment>
<feature type="transmembrane region" description="Helical" evidence="7">
    <location>
        <begin position="59"/>
        <end position="82"/>
    </location>
</feature>
<name>A0ABP5TMV4_9PSEU</name>
<keyword evidence="4 7" id="KW-0812">Transmembrane</keyword>
<keyword evidence="6 7" id="KW-0472">Membrane</keyword>
<protein>
    <submittedName>
        <fullName evidence="8">GlsB/YeaQ/YmgE family stress response membrane protein</fullName>
    </submittedName>
</protein>
<dbReference type="Pfam" id="PF04226">
    <property type="entry name" value="Transgly_assoc"/>
    <property type="match status" value="1"/>
</dbReference>
<feature type="transmembrane region" description="Helical" evidence="7">
    <location>
        <begin position="27"/>
        <end position="47"/>
    </location>
</feature>
<evidence type="ECO:0000256" key="1">
    <source>
        <dbReference type="ARBA" id="ARBA00004651"/>
    </source>
</evidence>
<keyword evidence="9" id="KW-1185">Reference proteome</keyword>
<proteinExistence type="inferred from homology"/>
<evidence type="ECO:0000256" key="4">
    <source>
        <dbReference type="ARBA" id="ARBA00022692"/>
    </source>
</evidence>
<evidence type="ECO:0000256" key="6">
    <source>
        <dbReference type="ARBA" id="ARBA00023136"/>
    </source>
</evidence>
<keyword evidence="3" id="KW-1003">Cell membrane</keyword>
<evidence type="ECO:0000256" key="3">
    <source>
        <dbReference type="ARBA" id="ARBA00022475"/>
    </source>
</evidence>
<dbReference type="InterPro" id="IPR007341">
    <property type="entry name" value="Transgly_assoc"/>
</dbReference>
<evidence type="ECO:0000256" key="7">
    <source>
        <dbReference type="SAM" id="Phobius"/>
    </source>
</evidence>
<gene>
    <name evidence="8" type="ORF">GCM10009854_38710</name>
</gene>
<reference evidence="9" key="1">
    <citation type="journal article" date="2019" name="Int. J. Syst. Evol. Microbiol.">
        <title>The Global Catalogue of Microorganisms (GCM) 10K type strain sequencing project: providing services to taxonomists for standard genome sequencing and annotation.</title>
        <authorList>
            <consortium name="The Broad Institute Genomics Platform"/>
            <consortium name="The Broad Institute Genome Sequencing Center for Infectious Disease"/>
            <person name="Wu L."/>
            <person name="Ma J."/>
        </authorList>
    </citation>
    <scope>NUCLEOTIDE SEQUENCE [LARGE SCALE GENOMIC DNA]</scope>
    <source>
        <strain evidence="9">JCM 16221</strain>
    </source>
</reference>